<feature type="transmembrane region" description="Helical" evidence="5">
    <location>
        <begin position="76"/>
        <end position="99"/>
    </location>
</feature>
<dbReference type="InterPro" id="IPR018086">
    <property type="entry name" value="NADH_UbQ_OxRdtase_su1_CS"/>
</dbReference>
<dbReference type="GO" id="GO:0005886">
    <property type="term" value="C:plasma membrane"/>
    <property type="evidence" value="ECO:0007669"/>
    <property type="project" value="UniProtKB-SubCell"/>
</dbReference>
<feature type="transmembrane region" description="Helical" evidence="5">
    <location>
        <begin position="290"/>
        <end position="313"/>
    </location>
</feature>
<keyword evidence="5" id="KW-1278">Translocase</keyword>
<dbReference type="PANTHER" id="PTHR11432:SF3">
    <property type="entry name" value="NADH-UBIQUINONE OXIDOREDUCTASE CHAIN 1"/>
    <property type="match status" value="1"/>
</dbReference>
<dbReference type="HAMAP" id="MF_01350">
    <property type="entry name" value="NDH1_NuoH"/>
    <property type="match status" value="1"/>
</dbReference>
<accession>A0A286FXY0</accession>
<gene>
    <name evidence="5" type="primary">nuoH</name>
    <name evidence="7" type="ORF">SAMN06269250_2516</name>
</gene>
<dbReference type="Pfam" id="PF00146">
    <property type="entry name" value="NADHdh"/>
    <property type="match status" value="1"/>
</dbReference>
<dbReference type="GO" id="GO:0003954">
    <property type="term" value="F:NADH dehydrogenase activity"/>
    <property type="evidence" value="ECO:0007669"/>
    <property type="project" value="TreeGrafter"/>
</dbReference>
<evidence type="ECO:0000256" key="4">
    <source>
        <dbReference type="ARBA" id="ARBA00023136"/>
    </source>
</evidence>
<dbReference type="GO" id="GO:0048038">
    <property type="term" value="F:quinone binding"/>
    <property type="evidence" value="ECO:0007669"/>
    <property type="project" value="UniProtKB-KW"/>
</dbReference>
<feature type="transmembrane region" description="Helical" evidence="5">
    <location>
        <begin position="162"/>
        <end position="184"/>
    </location>
</feature>
<evidence type="ECO:0000256" key="6">
    <source>
        <dbReference type="RuleBase" id="RU000471"/>
    </source>
</evidence>
<evidence type="ECO:0000256" key="1">
    <source>
        <dbReference type="ARBA" id="ARBA00004141"/>
    </source>
</evidence>
<evidence type="ECO:0000313" key="8">
    <source>
        <dbReference type="Proteomes" id="UP000219452"/>
    </source>
</evidence>
<name>A0A286FXY0_9BACT</name>
<keyword evidence="5" id="KW-1003">Cell membrane</keyword>
<dbReference type="RefSeq" id="WP_097127073.1">
    <property type="nucleotide sequence ID" value="NZ_OCNH01000002.1"/>
</dbReference>
<keyword evidence="3 5" id="KW-1133">Transmembrane helix</keyword>
<comment type="subunit">
    <text evidence="5">NDH-1 is composed of 14 different subunits. Subunits NuoA, H, J, K, L, M, N constitute the membrane sector of the complex.</text>
</comment>
<feature type="transmembrane region" description="Helical" evidence="5">
    <location>
        <begin position="333"/>
        <end position="350"/>
    </location>
</feature>
<dbReference type="Proteomes" id="UP000219452">
    <property type="component" value="Unassembled WGS sequence"/>
</dbReference>
<feature type="transmembrane region" description="Helical" evidence="5">
    <location>
        <begin position="248"/>
        <end position="270"/>
    </location>
</feature>
<keyword evidence="5" id="KW-0830">Ubiquinone</keyword>
<evidence type="ECO:0000256" key="2">
    <source>
        <dbReference type="ARBA" id="ARBA00022692"/>
    </source>
</evidence>
<dbReference type="OrthoDB" id="9803734at2"/>
<proteinExistence type="inferred from homology"/>
<evidence type="ECO:0000313" key="7">
    <source>
        <dbReference type="EMBL" id="SOD88137.1"/>
    </source>
</evidence>
<keyword evidence="8" id="KW-1185">Reference proteome</keyword>
<comment type="similarity">
    <text evidence="5 6">Belongs to the complex I subunit 1 family.</text>
</comment>
<dbReference type="NCBIfam" id="NF004741">
    <property type="entry name" value="PRK06076.1-2"/>
    <property type="match status" value="1"/>
</dbReference>
<feature type="transmembrane region" description="Helical" evidence="5">
    <location>
        <begin position="119"/>
        <end position="141"/>
    </location>
</feature>
<dbReference type="PROSITE" id="PS00668">
    <property type="entry name" value="COMPLEX1_ND1_2"/>
    <property type="match status" value="1"/>
</dbReference>
<keyword evidence="4 5" id="KW-0472">Membrane</keyword>
<keyword evidence="5 6" id="KW-0520">NAD</keyword>
<dbReference type="InterPro" id="IPR001694">
    <property type="entry name" value="NADH_UbQ_OxRdtase_su1/FPO"/>
</dbReference>
<dbReference type="PANTHER" id="PTHR11432">
    <property type="entry name" value="NADH DEHYDROGENASE SUBUNIT 1"/>
    <property type="match status" value="1"/>
</dbReference>
<evidence type="ECO:0000256" key="5">
    <source>
        <dbReference type="HAMAP-Rule" id="MF_01350"/>
    </source>
</evidence>
<comment type="catalytic activity">
    <reaction evidence="5">
        <text>a quinone + NADH + 5 H(+)(in) = a quinol + NAD(+) + 4 H(+)(out)</text>
        <dbReference type="Rhea" id="RHEA:57888"/>
        <dbReference type="ChEBI" id="CHEBI:15378"/>
        <dbReference type="ChEBI" id="CHEBI:24646"/>
        <dbReference type="ChEBI" id="CHEBI:57540"/>
        <dbReference type="ChEBI" id="CHEBI:57945"/>
        <dbReference type="ChEBI" id="CHEBI:132124"/>
    </reaction>
</comment>
<dbReference type="EC" id="7.1.1.-" evidence="5"/>
<dbReference type="EMBL" id="OCNH01000002">
    <property type="protein sequence ID" value="SOD88137.1"/>
    <property type="molecule type" value="Genomic_DNA"/>
</dbReference>
<dbReference type="AlphaFoldDB" id="A0A286FXY0"/>
<reference evidence="8" key="1">
    <citation type="submission" date="2017-09" db="EMBL/GenBank/DDBJ databases">
        <authorList>
            <person name="Varghese N."/>
            <person name="Submissions S."/>
        </authorList>
    </citation>
    <scope>NUCLEOTIDE SEQUENCE [LARGE SCALE GENOMIC DNA]</scope>
    <source>
        <strain evidence="8">DSM 29961</strain>
    </source>
</reference>
<protein>
    <recommendedName>
        <fullName evidence="5">NADH-quinone oxidoreductase subunit H</fullName>
        <ecNumber evidence="5">7.1.1.-</ecNumber>
    </recommendedName>
    <alternativeName>
        <fullName evidence="5">NADH dehydrogenase I subunit H</fullName>
    </alternativeName>
    <alternativeName>
        <fullName evidence="5">NDH-1 subunit H</fullName>
    </alternativeName>
</protein>
<organism evidence="7 8">
    <name type="scientific">Spirosoma fluviale</name>
    <dbReference type="NCBI Taxonomy" id="1597977"/>
    <lineage>
        <taxon>Bacteria</taxon>
        <taxon>Pseudomonadati</taxon>
        <taxon>Bacteroidota</taxon>
        <taxon>Cytophagia</taxon>
        <taxon>Cytophagales</taxon>
        <taxon>Cytophagaceae</taxon>
        <taxon>Spirosoma</taxon>
    </lineage>
</organism>
<dbReference type="GO" id="GO:0009060">
    <property type="term" value="P:aerobic respiration"/>
    <property type="evidence" value="ECO:0007669"/>
    <property type="project" value="TreeGrafter"/>
</dbReference>
<sequence length="384" mass="42700">MDLTVLLVKGIIILVIFGITLLIATYSTYAERKVAAFLQDRLGPNRAGPWGLLQPIADAGKMFFKEDFIPSQASKWLFILGPCLAMLTALMASAVIPFGDSIRFDNYSIPLQAIEINIGVLYIFGVVSLGVYGVMVGGWASNNKFSLLGAIRAASQNISYEIALGLSMIAILMMTGSLSVRAIVDQQASFFEWNIFTQPLGFVIFLTCAFAECNRTPFDLPECETELIGGYHTEYSSMKLGFYLFAEYINMFVSSAFISALYFGGFHYPFMNEVGNALEKSMGAITGHNIATAIGFVVFFGKIFFFIFFFMWVRWTLPRFRYDQLMNLGWKTLIPLSILNVVITGAGLLYNFKYSTWAIVIVMVLMVVVSGARAPKREAIPQQV</sequence>
<feature type="transmembrane region" description="Helical" evidence="5">
    <location>
        <begin position="6"/>
        <end position="29"/>
    </location>
</feature>
<keyword evidence="5" id="KW-0874">Quinone</keyword>
<dbReference type="GO" id="GO:0016655">
    <property type="term" value="F:oxidoreductase activity, acting on NAD(P)H, quinone or similar compound as acceptor"/>
    <property type="evidence" value="ECO:0007669"/>
    <property type="project" value="UniProtKB-UniRule"/>
</dbReference>
<evidence type="ECO:0000256" key="3">
    <source>
        <dbReference type="ARBA" id="ARBA00022989"/>
    </source>
</evidence>
<keyword evidence="2 5" id="KW-0812">Transmembrane</keyword>
<comment type="subcellular location">
    <subcellularLocation>
        <location evidence="5 6">Cell membrane</location>
        <topology evidence="5 6">Multi-pass membrane protein</topology>
    </subcellularLocation>
    <subcellularLocation>
        <location evidence="1">Membrane</location>
        <topology evidence="1">Multi-pass membrane protein</topology>
    </subcellularLocation>
</comment>
<comment type="function">
    <text evidence="5">NDH-1 shuttles electrons from NADH, via FMN and iron-sulfur (Fe-S) centers, to quinones in the respiratory chain. The immediate electron acceptor for the enzyme in this species is believed to be ubiquinone. Couples the redox reaction to proton translocation (for every two electrons transferred, four hydrogen ions are translocated across the cytoplasmic membrane), and thus conserves the redox energy in a proton gradient. This subunit may bind ubiquinone.</text>
</comment>
<feature type="transmembrane region" description="Helical" evidence="5">
    <location>
        <begin position="356"/>
        <end position="374"/>
    </location>
</feature>